<evidence type="ECO:0000256" key="5">
    <source>
        <dbReference type="SAM" id="MobiDB-lite"/>
    </source>
</evidence>
<evidence type="ECO:0000256" key="3">
    <source>
        <dbReference type="ARBA" id="ARBA00006678"/>
    </source>
</evidence>
<dbReference type="GO" id="GO:0071038">
    <property type="term" value="P:TRAMP-dependent tRNA surveillance pathway"/>
    <property type="evidence" value="ECO:0007669"/>
    <property type="project" value="TreeGrafter"/>
</dbReference>
<dbReference type="GO" id="GO:0034475">
    <property type="term" value="P:U4 snRNA 3'-end processing"/>
    <property type="evidence" value="ECO:0007669"/>
    <property type="project" value="TreeGrafter"/>
</dbReference>
<accession>A0A9W7KY12</accession>
<evidence type="ECO:0000256" key="2">
    <source>
        <dbReference type="ARBA" id="ARBA00004496"/>
    </source>
</evidence>
<evidence type="ECO:0000256" key="4">
    <source>
        <dbReference type="ARBA" id="ARBA00022490"/>
    </source>
</evidence>
<proteinExistence type="inferred from homology"/>
<feature type="compositionally biased region" description="Basic residues" evidence="5">
    <location>
        <begin position="443"/>
        <end position="455"/>
    </location>
</feature>
<organism evidence="6 7">
    <name type="scientific">Triparma laevis f. longispina</name>
    <dbReference type="NCBI Taxonomy" id="1714387"/>
    <lineage>
        <taxon>Eukaryota</taxon>
        <taxon>Sar</taxon>
        <taxon>Stramenopiles</taxon>
        <taxon>Ochrophyta</taxon>
        <taxon>Bolidophyceae</taxon>
        <taxon>Parmales</taxon>
        <taxon>Triparmaceae</taxon>
        <taxon>Triparma</taxon>
    </lineage>
</organism>
<comment type="caution">
    <text evidence="6">The sequence shown here is derived from an EMBL/GenBank/DDBJ whole genome shotgun (WGS) entry which is preliminary data.</text>
</comment>
<evidence type="ECO:0000256" key="1">
    <source>
        <dbReference type="ARBA" id="ARBA00004123"/>
    </source>
</evidence>
<dbReference type="GO" id="GO:0016075">
    <property type="term" value="P:rRNA catabolic process"/>
    <property type="evidence" value="ECO:0007669"/>
    <property type="project" value="TreeGrafter"/>
</dbReference>
<dbReference type="GO" id="GO:0000467">
    <property type="term" value="P:exonucleolytic trimming to generate mature 3'-end of 5.8S rRNA from tricistronic rRNA transcript (SSU-rRNA, 5.8S rRNA, LSU-rRNA)"/>
    <property type="evidence" value="ECO:0007669"/>
    <property type="project" value="TreeGrafter"/>
</dbReference>
<dbReference type="InterPro" id="IPR020568">
    <property type="entry name" value="Ribosomal_Su5_D2-typ_SF"/>
</dbReference>
<dbReference type="OrthoDB" id="10264038at2759"/>
<dbReference type="GO" id="GO:0000176">
    <property type="term" value="C:nuclear exosome (RNase complex)"/>
    <property type="evidence" value="ECO:0007669"/>
    <property type="project" value="TreeGrafter"/>
</dbReference>
<dbReference type="GO" id="GO:0000177">
    <property type="term" value="C:cytoplasmic exosome (RNase complex)"/>
    <property type="evidence" value="ECO:0007669"/>
    <property type="project" value="TreeGrafter"/>
</dbReference>
<gene>
    <name evidence="6" type="ORF">TrLO_g2065</name>
</gene>
<feature type="compositionally biased region" description="Acidic residues" evidence="5">
    <location>
        <begin position="308"/>
        <end position="322"/>
    </location>
</feature>
<comment type="subcellular location">
    <subcellularLocation>
        <location evidence="2">Cytoplasm</location>
    </subcellularLocation>
    <subcellularLocation>
        <location evidence="1">Nucleus</location>
    </subcellularLocation>
</comment>
<reference evidence="7" key="1">
    <citation type="journal article" date="2023" name="Commun. Biol.">
        <title>Genome analysis of Parmales, the sister group of diatoms, reveals the evolutionary specialization of diatoms from phago-mixotrophs to photoautotrophs.</title>
        <authorList>
            <person name="Ban H."/>
            <person name="Sato S."/>
            <person name="Yoshikawa S."/>
            <person name="Yamada K."/>
            <person name="Nakamura Y."/>
            <person name="Ichinomiya M."/>
            <person name="Sato N."/>
            <person name="Blanc-Mathieu R."/>
            <person name="Endo H."/>
            <person name="Kuwata A."/>
            <person name="Ogata H."/>
        </authorList>
    </citation>
    <scope>NUCLEOTIDE SEQUENCE [LARGE SCALE GENOMIC DNA]</scope>
    <source>
        <strain evidence="7">NIES 3700</strain>
    </source>
</reference>
<dbReference type="Gene3D" id="3.30.230.70">
    <property type="entry name" value="GHMP Kinase, N-terminal domain"/>
    <property type="match status" value="1"/>
</dbReference>
<keyword evidence="7" id="KW-1185">Reference proteome</keyword>
<dbReference type="InterPro" id="IPR036345">
    <property type="entry name" value="ExoRNase_PH_dom2_sf"/>
</dbReference>
<dbReference type="GO" id="GO:0071028">
    <property type="term" value="P:nuclear mRNA surveillance"/>
    <property type="evidence" value="ECO:0007669"/>
    <property type="project" value="TreeGrafter"/>
</dbReference>
<dbReference type="GO" id="GO:0035925">
    <property type="term" value="F:mRNA 3'-UTR AU-rich region binding"/>
    <property type="evidence" value="ECO:0007669"/>
    <property type="project" value="TreeGrafter"/>
</dbReference>
<evidence type="ECO:0000313" key="7">
    <source>
        <dbReference type="Proteomes" id="UP001165122"/>
    </source>
</evidence>
<dbReference type="GO" id="GO:0071035">
    <property type="term" value="P:nuclear polyadenylation-dependent rRNA catabolic process"/>
    <property type="evidence" value="ECO:0007669"/>
    <property type="project" value="TreeGrafter"/>
</dbReference>
<feature type="region of interest" description="Disordered" evidence="5">
    <location>
        <begin position="298"/>
        <end position="322"/>
    </location>
</feature>
<feature type="region of interest" description="Disordered" evidence="5">
    <location>
        <begin position="347"/>
        <end position="379"/>
    </location>
</feature>
<dbReference type="PANTHER" id="PTHR11097">
    <property type="entry name" value="EXOSOME COMPLEX EXONUCLEASE RIBOSOMAL RNA PROCESSING PROTEIN"/>
    <property type="match status" value="1"/>
</dbReference>
<dbReference type="AlphaFoldDB" id="A0A9W7KY12"/>
<evidence type="ECO:0000313" key="6">
    <source>
        <dbReference type="EMBL" id="GMI15993.1"/>
    </source>
</evidence>
<dbReference type="PANTHER" id="PTHR11097:SF14">
    <property type="entry name" value="EXOSOME COMPLEX COMPONENT RRP45"/>
    <property type="match status" value="1"/>
</dbReference>
<feature type="region of interest" description="Disordered" evidence="5">
    <location>
        <begin position="416"/>
        <end position="455"/>
    </location>
</feature>
<dbReference type="InterPro" id="IPR050590">
    <property type="entry name" value="Exosome_comp_Rrp42_subfam"/>
</dbReference>
<dbReference type="GO" id="GO:0034476">
    <property type="term" value="P:U5 snRNA 3'-end processing"/>
    <property type="evidence" value="ECO:0007669"/>
    <property type="project" value="TreeGrafter"/>
</dbReference>
<keyword evidence="4" id="KW-0963">Cytoplasm</keyword>
<dbReference type="EMBL" id="BRXW01000241">
    <property type="protein sequence ID" value="GMI15993.1"/>
    <property type="molecule type" value="Genomic_DNA"/>
</dbReference>
<feature type="compositionally biased region" description="Basic residues" evidence="5">
    <location>
        <begin position="419"/>
        <end position="428"/>
    </location>
</feature>
<sequence length="455" mass="50068">MVALSGTGTVRALSCRYAAFPAVPAAAASRGGWSARRPCGLPSGGRLLWAESSTPAWRRYAIRPKTLKLSRTHSKSTSHVSTLHGPKVHCTTTSTLLPTNSSHGKITISLTSPTPSLSPKPTNLSHITTTLSTLSKHLLDPTSLCVIKRGYAWNLSCSLIILQCDEGSLLDSCVYALVSCLRIFLLPSIKIDQRGVPVIQNPKQKIPIPLPLQHTPVSITFSTFKGSTKKEKDKVLTDCTSLEELNSDGTCTVIVNGYGEVCLVDFFGGMGVERIVERGVELGEEVGRRLEGDLKKFEEEEEKVKESGEEEEELTEEMEENKEEEEYRKMALSYSIGHVAAKIGSKEKDVTKKRKGGKLEEDMRKYVEGDGGGSDDEEVVVLGGGEFGVEETKVVTENVEEEMKIDEEEKVVEKVVEKKQKKKKKKKKVESDSDDEEVDLVKAVKKNKKSKKGKK</sequence>
<dbReference type="InterPro" id="IPR027408">
    <property type="entry name" value="PNPase/RNase_PH_dom_sf"/>
</dbReference>
<name>A0A9W7KY12_9STRA</name>
<dbReference type="SUPFAM" id="SSF55666">
    <property type="entry name" value="Ribonuclease PH domain 2-like"/>
    <property type="match status" value="1"/>
</dbReference>
<dbReference type="GO" id="GO:0034473">
    <property type="term" value="P:U1 snRNA 3'-end processing"/>
    <property type="evidence" value="ECO:0007669"/>
    <property type="project" value="TreeGrafter"/>
</dbReference>
<protein>
    <submittedName>
        <fullName evidence="6">Uncharacterized protein</fullName>
    </submittedName>
</protein>
<comment type="similarity">
    <text evidence="3">Belongs to the RNase PH family.</text>
</comment>
<feature type="compositionally biased region" description="Basic and acidic residues" evidence="5">
    <location>
        <begin position="357"/>
        <end position="368"/>
    </location>
</feature>
<dbReference type="Proteomes" id="UP001165122">
    <property type="component" value="Unassembled WGS sequence"/>
</dbReference>
<feature type="compositionally biased region" description="Basic and acidic residues" evidence="5">
    <location>
        <begin position="298"/>
        <end position="307"/>
    </location>
</feature>
<dbReference type="SUPFAM" id="SSF54211">
    <property type="entry name" value="Ribosomal protein S5 domain 2-like"/>
    <property type="match status" value="1"/>
</dbReference>